<feature type="non-terminal residue" evidence="8">
    <location>
        <position position="457"/>
    </location>
</feature>
<evidence type="ECO:0000256" key="5">
    <source>
        <dbReference type="SAM" id="Phobius"/>
    </source>
</evidence>
<evidence type="ECO:0000259" key="7">
    <source>
        <dbReference type="PROSITE" id="PS50885"/>
    </source>
</evidence>
<accession>A0AA41WEN6</accession>
<keyword evidence="4" id="KW-0175">Coiled coil</keyword>
<dbReference type="CDD" id="cd06225">
    <property type="entry name" value="HAMP"/>
    <property type="match status" value="2"/>
</dbReference>
<feature type="transmembrane region" description="Helical" evidence="5">
    <location>
        <begin position="16"/>
        <end position="35"/>
    </location>
</feature>
<dbReference type="GO" id="GO:0016020">
    <property type="term" value="C:membrane"/>
    <property type="evidence" value="ECO:0007669"/>
    <property type="project" value="InterPro"/>
</dbReference>
<dbReference type="Pfam" id="PF12729">
    <property type="entry name" value="4HB_MCP_1"/>
    <property type="match status" value="1"/>
</dbReference>
<dbReference type="PROSITE" id="PS50885">
    <property type="entry name" value="HAMP"/>
    <property type="match status" value="1"/>
</dbReference>
<evidence type="ECO:0000256" key="3">
    <source>
        <dbReference type="PROSITE-ProRule" id="PRU00284"/>
    </source>
</evidence>
<dbReference type="InterPro" id="IPR004089">
    <property type="entry name" value="MCPsignal_dom"/>
</dbReference>
<dbReference type="SMART" id="SM00304">
    <property type="entry name" value="HAMP"/>
    <property type="match status" value="1"/>
</dbReference>
<evidence type="ECO:0000259" key="6">
    <source>
        <dbReference type="PROSITE" id="PS50111"/>
    </source>
</evidence>
<evidence type="ECO:0000256" key="2">
    <source>
        <dbReference type="ARBA" id="ARBA00029447"/>
    </source>
</evidence>
<keyword evidence="9" id="KW-1185">Reference proteome</keyword>
<keyword evidence="5" id="KW-1133">Transmembrane helix</keyword>
<keyword evidence="1 3" id="KW-0807">Transducer</keyword>
<dbReference type="AlphaFoldDB" id="A0AA41WEN6"/>
<proteinExistence type="inferred from homology"/>
<dbReference type="SUPFAM" id="SSF58104">
    <property type="entry name" value="Methyl-accepting chemotaxis protein (MCP) signaling domain"/>
    <property type="match status" value="1"/>
</dbReference>
<organism evidence="8 9">
    <name type="scientific">Thermalbibacter longus</name>
    <dbReference type="NCBI Taxonomy" id="2951981"/>
    <lineage>
        <taxon>Bacteria</taxon>
        <taxon>Pseudomonadati</taxon>
        <taxon>Thermomicrobiota</taxon>
        <taxon>Thermomicrobia</taxon>
        <taxon>Thermomicrobiales</taxon>
        <taxon>Thermomicrobiaceae</taxon>
        <taxon>Thermalbibacter</taxon>
    </lineage>
</organism>
<dbReference type="PANTHER" id="PTHR32089">
    <property type="entry name" value="METHYL-ACCEPTING CHEMOTAXIS PROTEIN MCPB"/>
    <property type="match status" value="1"/>
</dbReference>
<evidence type="ECO:0000313" key="8">
    <source>
        <dbReference type="EMBL" id="MCM8750682.1"/>
    </source>
</evidence>
<dbReference type="InterPro" id="IPR003660">
    <property type="entry name" value="HAMP_dom"/>
</dbReference>
<comment type="similarity">
    <text evidence="2">Belongs to the methyl-accepting chemotaxis (MCP) protein family.</text>
</comment>
<feature type="transmembrane region" description="Helical" evidence="5">
    <location>
        <begin position="195"/>
        <end position="216"/>
    </location>
</feature>
<feature type="domain" description="HAMP" evidence="7">
    <location>
        <begin position="217"/>
        <end position="270"/>
    </location>
</feature>
<protein>
    <submittedName>
        <fullName evidence="8">MCP four helix bundle domain-containing protein</fullName>
    </submittedName>
</protein>
<feature type="domain" description="Methyl-accepting transducer" evidence="6">
    <location>
        <begin position="332"/>
        <end position="457"/>
    </location>
</feature>
<name>A0AA41WEN6_9BACT</name>
<dbReference type="Pfam" id="PF00015">
    <property type="entry name" value="MCPsignal"/>
    <property type="match status" value="1"/>
</dbReference>
<dbReference type="Gene3D" id="6.10.340.10">
    <property type="match status" value="1"/>
</dbReference>
<dbReference type="EMBL" id="JAMSLR010000024">
    <property type="protein sequence ID" value="MCM8750682.1"/>
    <property type="molecule type" value="Genomic_DNA"/>
</dbReference>
<dbReference type="RefSeq" id="WP_284058470.1">
    <property type="nucleotide sequence ID" value="NZ_JAMSLR010000024.1"/>
</dbReference>
<keyword evidence="5" id="KW-0812">Transmembrane</keyword>
<dbReference type="GO" id="GO:0007165">
    <property type="term" value="P:signal transduction"/>
    <property type="evidence" value="ECO:0007669"/>
    <property type="project" value="UniProtKB-KW"/>
</dbReference>
<feature type="coiled-coil region" evidence="4">
    <location>
        <begin position="72"/>
        <end position="99"/>
    </location>
</feature>
<evidence type="ECO:0000256" key="1">
    <source>
        <dbReference type="ARBA" id="ARBA00023224"/>
    </source>
</evidence>
<dbReference type="Pfam" id="PF00672">
    <property type="entry name" value="HAMP"/>
    <property type="match status" value="1"/>
</dbReference>
<comment type="caution">
    <text evidence="8">The sequence shown here is derived from an EMBL/GenBank/DDBJ whole genome shotgun (WGS) entry which is preliminary data.</text>
</comment>
<feature type="coiled-coil region" evidence="4">
    <location>
        <begin position="361"/>
        <end position="430"/>
    </location>
</feature>
<dbReference type="PANTHER" id="PTHR32089:SF112">
    <property type="entry name" value="LYSOZYME-LIKE PROTEIN-RELATED"/>
    <property type="match status" value="1"/>
</dbReference>
<dbReference type="InterPro" id="IPR024478">
    <property type="entry name" value="HlyB_4HB_MCP"/>
</dbReference>
<evidence type="ECO:0000313" key="9">
    <source>
        <dbReference type="Proteomes" id="UP001165306"/>
    </source>
</evidence>
<gene>
    <name evidence="8" type="ORF">NET02_16185</name>
</gene>
<dbReference type="Proteomes" id="UP001165306">
    <property type="component" value="Unassembled WGS sequence"/>
</dbReference>
<sequence length="457" mass="49790">MKVWTNLTVGRKFQSVVLAVLVLSIVVMAIGYLGLQSVSRQVEEMTAHEVPTIQLLLNIDRDAYQAQYALEASLLADNAEEREAQLEAYRENAAQTGERWQQYRSIAVNDPAEAVHWQTFERERADWLSVADQIATLSSEGTDRARAEALALLPQARAHFEPMREALNQLQDTIYAPRIAAHSDAVLATARQRGLLMLGLTALAAVSGLGLAWLVARAIARPLARATEAASRIAVGDLDIALQATDSRDEVGQLTKQFRAMIEYIRTLADAAGKMAEGDLTVEVVPRSERDVLGRAFAHLTDRLGQALAEIRYLSGVVARDVAQGSAQQAEQVTTAATATAEMTQTIDAVAKAAQEQGRALQRAAELAQAMAEQNQQLEQIARQVVESADHNAQQAQAGGQTVEETLAAMQRVRRQVEETAQTMRALGEQSQQIGRIVQTIEDLTEQTNLLALNAAI</sequence>
<keyword evidence="5" id="KW-0472">Membrane</keyword>
<reference evidence="8" key="1">
    <citation type="submission" date="2022-06" db="EMBL/GenBank/DDBJ databases">
        <title>CFH 74404 Thermomicrobiaceae sp.</title>
        <authorList>
            <person name="Ming H."/>
            <person name="Li W.-J."/>
            <person name="Zhao Z."/>
        </authorList>
    </citation>
    <scope>NUCLEOTIDE SEQUENCE</scope>
    <source>
        <strain evidence="8">CFH 74404</strain>
    </source>
</reference>
<dbReference type="PROSITE" id="PS50111">
    <property type="entry name" value="CHEMOTAXIS_TRANSDUC_2"/>
    <property type="match status" value="1"/>
</dbReference>
<evidence type="ECO:0000256" key="4">
    <source>
        <dbReference type="SAM" id="Coils"/>
    </source>
</evidence>
<dbReference type="Gene3D" id="1.10.287.950">
    <property type="entry name" value="Methyl-accepting chemotaxis protein"/>
    <property type="match status" value="1"/>
</dbReference>